<proteinExistence type="predicted"/>
<dbReference type="Proteomes" id="UP000018948">
    <property type="component" value="Unassembled WGS sequence"/>
</dbReference>
<comment type="caution">
    <text evidence="1">The sequence shown here is derived from an EMBL/GenBank/DDBJ whole genome shotgun (WGS) entry which is preliminary data.</text>
</comment>
<accession>W2Y0Y0</accession>
<dbReference type="AlphaFoldDB" id="W2Y0Y0"/>
<name>W2Y0Y0_PHYNI</name>
<sequence>MSVQGTATAHAGLVAEKEARPDKLFSSQTQDIGQHRQGVIQFVQDAIAVSLDRQELNADNVGRSSNEFEKVSLVLLATHNLPRHVDLNFGTITPAPRFADPPTVLERLMCNTSHLALMAQRGRRSGASQLLEHGDTVEQPHQLRSKLNFDVQSDLICVGVLVGVLIANELGD</sequence>
<protein>
    <submittedName>
        <fullName evidence="1">Uncharacterized protein</fullName>
    </submittedName>
</protein>
<evidence type="ECO:0000313" key="1">
    <source>
        <dbReference type="EMBL" id="ETP28283.1"/>
    </source>
</evidence>
<reference evidence="1 2" key="1">
    <citation type="submission" date="2013-11" db="EMBL/GenBank/DDBJ databases">
        <title>The Genome Sequence of Phytophthora parasitica P10297.</title>
        <authorList>
            <consortium name="The Broad Institute Genomics Platform"/>
            <person name="Russ C."/>
            <person name="Tyler B."/>
            <person name="Panabieres F."/>
            <person name="Shan W."/>
            <person name="Tripathy S."/>
            <person name="Grunwald N."/>
            <person name="Machado M."/>
            <person name="Johnson C.S."/>
            <person name="Walker B."/>
            <person name="Young S.K."/>
            <person name="Zeng Q."/>
            <person name="Gargeya S."/>
            <person name="Fitzgerald M."/>
            <person name="Haas B."/>
            <person name="Abouelleil A."/>
            <person name="Allen A.W."/>
            <person name="Alvarado L."/>
            <person name="Arachchi H.M."/>
            <person name="Berlin A.M."/>
            <person name="Chapman S.B."/>
            <person name="Gainer-Dewar J."/>
            <person name="Goldberg J."/>
            <person name="Griggs A."/>
            <person name="Gujja S."/>
            <person name="Hansen M."/>
            <person name="Howarth C."/>
            <person name="Imamovic A."/>
            <person name="Ireland A."/>
            <person name="Larimer J."/>
            <person name="McCowan C."/>
            <person name="Murphy C."/>
            <person name="Pearson M."/>
            <person name="Poon T.W."/>
            <person name="Priest M."/>
            <person name="Roberts A."/>
            <person name="Saif S."/>
            <person name="Shea T."/>
            <person name="Sisk P."/>
            <person name="Sykes S."/>
            <person name="Wortman J."/>
            <person name="Nusbaum C."/>
            <person name="Birren B."/>
        </authorList>
    </citation>
    <scope>NUCLEOTIDE SEQUENCE [LARGE SCALE GENOMIC DNA]</scope>
    <source>
        <strain evidence="1 2">P10297</strain>
    </source>
</reference>
<dbReference type="EMBL" id="ANIY01004901">
    <property type="protein sequence ID" value="ETP28283.1"/>
    <property type="molecule type" value="Genomic_DNA"/>
</dbReference>
<gene>
    <name evidence="1" type="ORF">F442_22430</name>
</gene>
<organism evidence="1 2">
    <name type="scientific">Phytophthora nicotianae P10297</name>
    <dbReference type="NCBI Taxonomy" id="1317064"/>
    <lineage>
        <taxon>Eukaryota</taxon>
        <taxon>Sar</taxon>
        <taxon>Stramenopiles</taxon>
        <taxon>Oomycota</taxon>
        <taxon>Peronosporomycetes</taxon>
        <taxon>Peronosporales</taxon>
        <taxon>Peronosporaceae</taxon>
        <taxon>Phytophthora</taxon>
    </lineage>
</organism>
<evidence type="ECO:0000313" key="2">
    <source>
        <dbReference type="Proteomes" id="UP000018948"/>
    </source>
</evidence>